<accession>A0A261F2N2</accession>
<dbReference type="Pfam" id="PF11361">
    <property type="entry name" value="DUF3159"/>
    <property type="match status" value="1"/>
</dbReference>
<protein>
    <submittedName>
        <fullName evidence="3">Zinc ABC transporter permease</fullName>
    </submittedName>
</protein>
<comment type="caution">
    <text evidence="3">The sequence shown here is derived from an EMBL/GenBank/DDBJ whole genome shotgun (WGS) entry which is preliminary data.</text>
</comment>
<gene>
    <name evidence="3" type="ORF">PSRA_0187</name>
</gene>
<feature type="transmembrane region" description="Helical" evidence="2">
    <location>
        <begin position="210"/>
        <end position="230"/>
    </location>
</feature>
<keyword evidence="2" id="KW-0472">Membrane</keyword>
<keyword evidence="2" id="KW-0812">Transmembrane</keyword>
<evidence type="ECO:0000256" key="1">
    <source>
        <dbReference type="SAM" id="MobiDB-lite"/>
    </source>
</evidence>
<dbReference type="EMBL" id="MWWR01000002">
    <property type="protein sequence ID" value="OZG53380.1"/>
    <property type="molecule type" value="Genomic_DNA"/>
</dbReference>
<organism evidence="3 4">
    <name type="scientific">Pseudoscardovia radai</name>
    <dbReference type="NCBI Taxonomy" id="987066"/>
    <lineage>
        <taxon>Bacteria</taxon>
        <taxon>Bacillati</taxon>
        <taxon>Actinomycetota</taxon>
        <taxon>Actinomycetes</taxon>
        <taxon>Bifidobacteriales</taxon>
        <taxon>Bifidobacteriaceae</taxon>
        <taxon>Pseudoscardovia</taxon>
    </lineage>
</organism>
<evidence type="ECO:0000313" key="3">
    <source>
        <dbReference type="EMBL" id="OZG53380.1"/>
    </source>
</evidence>
<reference evidence="3 4" key="1">
    <citation type="journal article" date="2017" name="BMC Genomics">
        <title>Comparative genomic and phylogenomic analyses of the Bifidobacteriaceae family.</title>
        <authorList>
            <person name="Lugli G.A."/>
            <person name="Milani C."/>
            <person name="Turroni F."/>
            <person name="Duranti S."/>
            <person name="Mancabelli L."/>
            <person name="Mangifesta M."/>
            <person name="Ferrario C."/>
            <person name="Modesto M."/>
            <person name="Mattarelli P."/>
            <person name="Jiri K."/>
            <person name="van Sinderen D."/>
            <person name="Ventura M."/>
        </authorList>
    </citation>
    <scope>NUCLEOTIDE SEQUENCE [LARGE SCALE GENOMIC DNA]</scope>
    <source>
        <strain evidence="3 4">DSM 24742</strain>
    </source>
</reference>
<proteinExistence type="predicted"/>
<feature type="transmembrane region" description="Helical" evidence="2">
    <location>
        <begin position="119"/>
        <end position="152"/>
    </location>
</feature>
<feature type="transmembrane region" description="Helical" evidence="2">
    <location>
        <begin position="173"/>
        <end position="190"/>
    </location>
</feature>
<keyword evidence="4" id="KW-1185">Reference proteome</keyword>
<dbReference type="PIRSF" id="PIRSF010219">
    <property type="entry name" value="UCP010219"/>
    <property type="match status" value="1"/>
</dbReference>
<dbReference type="InterPro" id="IPR016566">
    <property type="entry name" value="UCP010219"/>
</dbReference>
<evidence type="ECO:0000313" key="4">
    <source>
        <dbReference type="Proteomes" id="UP000216725"/>
    </source>
</evidence>
<dbReference type="AlphaFoldDB" id="A0A261F2N2"/>
<feature type="region of interest" description="Disordered" evidence="1">
    <location>
        <begin position="243"/>
        <end position="265"/>
    </location>
</feature>
<sequence length="265" mass="28839">MERTDAEEAVTDDTPETRGAAQQPRTGIASLASDDFSVVNAIGGVRGVVESVVPSLLFLALYLVTHDTALTVEISLGLCVAEVIVRLAQRQTVMGAISGSVMVLVCLVAAFTSNDARNYYLPGCIINAVFGVALLVSQAFRVPGIGLVVEFMRTLPTSNYREWYRAWHGDARLVHAYTVVSWVWIALFVVRDSFQIPLYLTNNVTWLGGIALALGVPGFALICWISYLIIQEPLHEHRLAEKAVHEAEGDTPDTPNTQDKPDGRG</sequence>
<dbReference type="Proteomes" id="UP000216725">
    <property type="component" value="Unassembled WGS sequence"/>
</dbReference>
<name>A0A261F2N2_9BIFI</name>
<keyword evidence="2" id="KW-1133">Transmembrane helix</keyword>
<evidence type="ECO:0000256" key="2">
    <source>
        <dbReference type="SAM" id="Phobius"/>
    </source>
</evidence>
<dbReference type="OrthoDB" id="5244221at2"/>
<feature type="transmembrane region" description="Helical" evidence="2">
    <location>
        <begin position="93"/>
        <end position="113"/>
    </location>
</feature>
<feature type="region of interest" description="Disordered" evidence="1">
    <location>
        <begin position="1"/>
        <end position="24"/>
    </location>
</feature>
<dbReference type="RefSeq" id="WP_094659983.1">
    <property type="nucleotide sequence ID" value="NZ_MWWR01000002.1"/>
</dbReference>